<name>A0A413TL09_9FIRM</name>
<comment type="caution">
    <text evidence="1">The sequence shown here is derived from an EMBL/GenBank/DDBJ whole genome shotgun (WGS) entry which is preliminary data.</text>
</comment>
<accession>A0A413TL09</accession>
<sequence>MEKIRTFELDRWSEPDEQHRVRHIGMADAKETFEKLETHLKEKGMLPDEYFLYDVDMRTKARELPDFNFAMCVPNFGGSEGIYLDIDLIYCDEDGKQKSLRFATGKTLQEGADAFFWMSRIAAECSLMLNGRGRTYEKHNVELVLKPEEAEAVEYFAKLLRDRASEEAEAEDEGMEP</sequence>
<dbReference type="RefSeq" id="WP_118172949.1">
    <property type="nucleotide sequence ID" value="NZ_CABJFX010000028.1"/>
</dbReference>
<dbReference type="Proteomes" id="UP000283492">
    <property type="component" value="Unassembled WGS sequence"/>
</dbReference>
<reference evidence="1 2" key="1">
    <citation type="submission" date="2018-08" db="EMBL/GenBank/DDBJ databases">
        <title>A genome reference for cultivated species of the human gut microbiota.</title>
        <authorList>
            <person name="Zou Y."/>
            <person name="Xue W."/>
            <person name="Luo G."/>
        </authorList>
    </citation>
    <scope>NUCLEOTIDE SEQUENCE [LARGE SCALE GENOMIC DNA]</scope>
    <source>
        <strain evidence="1 2">AM42-1AC</strain>
    </source>
</reference>
<protein>
    <submittedName>
        <fullName evidence="1">Uncharacterized protein</fullName>
    </submittedName>
</protein>
<dbReference type="AlphaFoldDB" id="A0A413TL09"/>
<proteinExistence type="predicted"/>
<evidence type="ECO:0000313" key="1">
    <source>
        <dbReference type="EMBL" id="RHA85727.1"/>
    </source>
</evidence>
<gene>
    <name evidence="1" type="ORF">DW914_13770</name>
</gene>
<organism evidence="1 2">
    <name type="scientific">Roseburia inulinivorans</name>
    <dbReference type="NCBI Taxonomy" id="360807"/>
    <lineage>
        <taxon>Bacteria</taxon>
        <taxon>Bacillati</taxon>
        <taxon>Bacillota</taxon>
        <taxon>Clostridia</taxon>
        <taxon>Lachnospirales</taxon>
        <taxon>Lachnospiraceae</taxon>
        <taxon>Roseburia</taxon>
    </lineage>
</organism>
<dbReference type="EMBL" id="QSFX01000028">
    <property type="protein sequence ID" value="RHA85727.1"/>
    <property type="molecule type" value="Genomic_DNA"/>
</dbReference>
<evidence type="ECO:0000313" key="2">
    <source>
        <dbReference type="Proteomes" id="UP000283492"/>
    </source>
</evidence>